<evidence type="ECO:0000313" key="2">
    <source>
        <dbReference type="Proteomes" id="UP000504615"/>
    </source>
</evidence>
<feature type="chain" id="PRO_5026865854" evidence="1">
    <location>
        <begin position="20"/>
        <end position="177"/>
    </location>
</feature>
<sequence length="177" mass="20163">MKGICLVVLLTIRIYVLLAIDIERPQCFHFTWPGAGVDELNCTAHNENNPRTPCMQYYNDTTKPNTTKIWENRHTDNGIYFQPMIPGHVCIRYSYIYSGAVINVSYFRGKVTEDQVTSVKSGCYVQYTEGYSIEVCVCQSKENAMPCNSTIRNTNSILITFVTAAISLFIYKIFDIP</sequence>
<reference evidence="3" key="1">
    <citation type="submission" date="2025-08" db="UniProtKB">
        <authorList>
            <consortium name="RefSeq"/>
        </authorList>
    </citation>
    <scope>IDENTIFICATION</scope>
</reference>
<name>A0A6I9W5N6_9HYME</name>
<keyword evidence="1" id="KW-0732">Signal</keyword>
<accession>A0A6I9W5N6</accession>
<dbReference type="RefSeq" id="XP_011633846.1">
    <property type="nucleotide sequence ID" value="XM_011635544.2"/>
</dbReference>
<feature type="signal peptide" evidence="1">
    <location>
        <begin position="1"/>
        <end position="19"/>
    </location>
</feature>
<keyword evidence="2" id="KW-1185">Reference proteome</keyword>
<dbReference type="OrthoDB" id="8187791at2759"/>
<protein>
    <submittedName>
        <fullName evidence="3">Uncharacterized protein LOC105425020</fullName>
    </submittedName>
</protein>
<evidence type="ECO:0000313" key="3">
    <source>
        <dbReference type="RefSeq" id="XP_011633846.1"/>
    </source>
</evidence>
<evidence type="ECO:0000256" key="1">
    <source>
        <dbReference type="SAM" id="SignalP"/>
    </source>
</evidence>
<dbReference type="KEGG" id="pbar:105425020"/>
<gene>
    <name evidence="3" type="primary">LOC105425020</name>
</gene>
<dbReference type="AlphaFoldDB" id="A0A6I9W5N6"/>
<organism evidence="2 3">
    <name type="scientific">Pogonomyrmex barbatus</name>
    <name type="common">red harvester ant</name>
    <dbReference type="NCBI Taxonomy" id="144034"/>
    <lineage>
        <taxon>Eukaryota</taxon>
        <taxon>Metazoa</taxon>
        <taxon>Ecdysozoa</taxon>
        <taxon>Arthropoda</taxon>
        <taxon>Hexapoda</taxon>
        <taxon>Insecta</taxon>
        <taxon>Pterygota</taxon>
        <taxon>Neoptera</taxon>
        <taxon>Endopterygota</taxon>
        <taxon>Hymenoptera</taxon>
        <taxon>Apocrita</taxon>
        <taxon>Aculeata</taxon>
        <taxon>Formicoidea</taxon>
        <taxon>Formicidae</taxon>
        <taxon>Myrmicinae</taxon>
        <taxon>Pogonomyrmex</taxon>
    </lineage>
</organism>
<dbReference type="GeneID" id="105425020"/>
<dbReference type="Proteomes" id="UP000504615">
    <property type="component" value="Unplaced"/>
</dbReference>
<proteinExistence type="predicted"/>